<accession>A0ABR3GW31</accession>
<dbReference type="InterPro" id="IPR043129">
    <property type="entry name" value="ATPase_NBD"/>
</dbReference>
<reference evidence="1 2" key="1">
    <citation type="submission" date="2024-02" db="EMBL/GenBank/DDBJ databases">
        <title>Discinaceae phylogenomics.</title>
        <authorList>
            <person name="Dirks A.C."/>
            <person name="James T.Y."/>
        </authorList>
    </citation>
    <scope>NUCLEOTIDE SEQUENCE [LARGE SCALE GENOMIC DNA]</scope>
    <source>
        <strain evidence="1 2">ACD0624</strain>
    </source>
</reference>
<gene>
    <name evidence="1" type="ORF">Q9L58_000719</name>
</gene>
<evidence type="ECO:0008006" key="3">
    <source>
        <dbReference type="Google" id="ProtNLM"/>
    </source>
</evidence>
<dbReference type="PANTHER" id="PTHR14187:SF82">
    <property type="entry name" value="FAMILY CHAPERONE, PUTATIVE (AFU_ORTHOLOGUE AFUA_7G08575)-RELATED"/>
    <property type="match status" value="1"/>
</dbReference>
<proteinExistence type="predicted"/>
<dbReference type="Gene3D" id="3.90.640.10">
    <property type="entry name" value="Actin, Chain A, domain 4"/>
    <property type="match status" value="1"/>
</dbReference>
<dbReference type="CDD" id="cd10170">
    <property type="entry name" value="ASKHA_NBD_HSP70"/>
    <property type="match status" value="1"/>
</dbReference>
<comment type="caution">
    <text evidence="1">The sequence shown here is derived from an EMBL/GenBank/DDBJ whole genome shotgun (WGS) entry which is preliminary data.</text>
</comment>
<dbReference type="SUPFAM" id="SSF53067">
    <property type="entry name" value="Actin-like ATPase domain"/>
    <property type="match status" value="1"/>
</dbReference>
<dbReference type="Gene3D" id="3.30.420.40">
    <property type="match status" value="2"/>
</dbReference>
<dbReference type="Proteomes" id="UP001447188">
    <property type="component" value="Unassembled WGS sequence"/>
</dbReference>
<name>A0ABR3GW31_9PEZI</name>
<evidence type="ECO:0000313" key="2">
    <source>
        <dbReference type="Proteomes" id="UP001447188"/>
    </source>
</evidence>
<sequence length="450" mass="49910">MNTLARNFDKEFLDMTPVDWILTVPAVWGDAAKALMMRAAVEGLGEKASIQLISEPDAAAVCTLKDLQPNHLKVDDVFVVADCGGGTVDLISYQIMALHPNPEIKECAVGTGGMCGSTYIDKNFENFVRSRVGPEFNHIKPKGRDAMLKYFGEFLKPAFADDEDEDIFSCPIPGIANNPATSVESGFFILTREDMRDIFEPIIMKIVNLVQGQIDVVEARQRGGSSGGQQTLDVSAILLVGGLGASEYLRQRLLSDLRIKGGAPIHIMQPTNAWSAVVRGAVLRGLEGGIVHSRMARRNYGISYSSDYDPKRHLKSERVYSQFDGHPEVLNCGSWYIQTGDVVSENQPISCRFVCRVWSGWDGIITVKLLASDLTVAPEKTDTADSYPMCKLTSDMTKISRDIFPWKVSLTGREYYEIFCDLVMTVQSAVQVFEFQFEKKTYGTVIAKYY</sequence>
<dbReference type="PANTHER" id="PTHR14187">
    <property type="entry name" value="ALPHA KINASE/ELONGATION FACTOR 2 KINASE"/>
    <property type="match status" value="1"/>
</dbReference>
<protein>
    <recommendedName>
        <fullName evidence="3">Actin-like ATPase domain-containing protein</fullName>
    </recommendedName>
</protein>
<evidence type="ECO:0000313" key="1">
    <source>
        <dbReference type="EMBL" id="KAL0640161.1"/>
    </source>
</evidence>
<organism evidence="1 2">
    <name type="scientific">Discina gigas</name>
    <dbReference type="NCBI Taxonomy" id="1032678"/>
    <lineage>
        <taxon>Eukaryota</taxon>
        <taxon>Fungi</taxon>
        <taxon>Dikarya</taxon>
        <taxon>Ascomycota</taxon>
        <taxon>Pezizomycotina</taxon>
        <taxon>Pezizomycetes</taxon>
        <taxon>Pezizales</taxon>
        <taxon>Discinaceae</taxon>
        <taxon>Discina</taxon>
    </lineage>
</organism>
<keyword evidence="2" id="KW-1185">Reference proteome</keyword>
<dbReference type="EMBL" id="JBBBZM010000005">
    <property type="protein sequence ID" value="KAL0640161.1"/>
    <property type="molecule type" value="Genomic_DNA"/>
</dbReference>